<evidence type="ECO:0000256" key="1">
    <source>
        <dbReference type="SAM" id="Phobius"/>
    </source>
</evidence>
<dbReference type="RefSeq" id="WP_157567181.1">
    <property type="nucleotide sequence ID" value="NZ_WPIK01000009.1"/>
</dbReference>
<gene>
    <name evidence="2" type="ORF">GO621_11650</name>
</gene>
<organism evidence="2 3">
    <name type="scientific">Mucilaginibacter arboris</name>
    <dbReference type="NCBI Taxonomy" id="2682090"/>
    <lineage>
        <taxon>Bacteria</taxon>
        <taxon>Pseudomonadati</taxon>
        <taxon>Bacteroidota</taxon>
        <taxon>Sphingobacteriia</taxon>
        <taxon>Sphingobacteriales</taxon>
        <taxon>Sphingobacteriaceae</taxon>
        <taxon>Mucilaginibacter</taxon>
    </lineage>
</organism>
<feature type="transmembrane region" description="Helical" evidence="1">
    <location>
        <begin position="12"/>
        <end position="31"/>
    </location>
</feature>
<proteinExistence type="predicted"/>
<keyword evidence="1" id="KW-0812">Transmembrane</keyword>
<accession>A0A7K1SXZ2</accession>
<keyword evidence="1" id="KW-1133">Transmembrane helix</keyword>
<evidence type="ECO:0000313" key="2">
    <source>
        <dbReference type="EMBL" id="MVN22186.1"/>
    </source>
</evidence>
<dbReference type="InterPro" id="IPR049574">
    <property type="entry name" value="CrtA-like"/>
</dbReference>
<keyword evidence="1" id="KW-0472">Membrane</keyword>
<dbReference type="CDD" id="cd21650">
    <property type="entry name" value="CrtA-like"/>
    <property type="match status" value="1"/>
</dbReference>
<protein>
    <submittedName>
        <fullName evidence="2">DUF3291 domain-containing protein</fullName>
    </submittedName>
</protein>
<dbReference type="EMBL" id="WPIK01000009">
    <property type="protein sequence ID" value="MVN22186.1"/>
    <property type="molecule type" value="Genomic_DNA"/>
</dbReference>
<dbReference type="Proteomes" id="UP000462014">
    <property type="component" value="Unassembled WGS sequence"/>
</dbReference>
<keyword evidence="3" id="KW-1185">Reference proteome</keyword>
<dbReference type="AlphaFoldDB" id="A0A7K1SXZ2"/>
<name>A0A7K1SXZ2_9SPHI</name>
<evidence type="ECO:0000313" key="3">
    <source>
        <dbReference type="Proteomes" id="UP000462014"/>
    </source>
</evidence>
<reference evidence="2 3" key="1">
    <citation type="submission" date="2019-12" db="EMBL/GenBank/DDBJ databases">
        <title>Mucilaginibacter sp. HMF7410 genome sequencing and assembly.</title>
        <authorList>
            <person name="Kang H."/>
            <person name="Cha I."/>
            <person name="Kim H."/>
            <person name="Joh K."/>
        </authorList>
    </citation>
    <scope>NUCLEOTIDE SEQUENCE [LARGE SCALE GENOMIC DNA]</scope>
    <source>
        <strain evidence="2 3">HMF7410</strain>
    </source>
</reference>
<comment type="caution">
    <text evidence="2">The sequence shown here is derived from an EMBL/GenBank/DDBJ whole genome shotgun (WGS) entry which is preliminary data.</text>
</comment>
<sequence>MIVSLTIVRYRKAFIPFALIAMAVLRLPMFFQQKCTFYKLMGSGKNGTFDFHPDWQQWALLAVWEDEESFDYFNQNSFISKWWKHLTAEKWTVLLKPLQSHGLWDKKEPFGKPNKTDYEGPVAVLTRATINLNRLKHFWQNAAKVAGIMSAAKGYITSFGIGEDPFRHQATVSFWKDLEDVKNFAYRLPEHVAVIKKTRSENWYSEELFARFIPLKAWGTIRGKNPLKNFIPDTTLATHASFTD</sequence>